<protein>
    <recommendedName>
        <fullName evidence="2">BD-FAE-like domain-containing protein</fullName>
    </recommendedName>
</protein>
<evidence type="ECO:0000259" key="2">
    <source>
        <dbReference type="Pfam" id="PF20434"/>
    </source>
</evidence>
<dbReference type="InterPro" id="IPR049492">
    <property type="entry name" value="BD-FAE-like_dom"/>
</dbReference>
<gene>
    <name evidence="3" type="ORF">S03H2_57313</name>
</gene>
<feature type="non-terminal residue" evidence="3">
    <location>
        <position position="180"/>
    </location>
</feature>
<reference evidence="3" key="1">
    <citation type="journal article" date="2014" name="Front. Microbiol.">
        <title>High frequency of phylogenetically diverse reductive dehalogenase-homologous genes in deep subseafloor sedimentary metagenomes.</title>
        <authorList>
            <person name="Kawai M."/>
            <person name="Futagami T."/>
            <person name="Toyoda A."/>
            <person name="Takaki Y."/>
            <person name="Nishi S."/>
            <person name="Hori S."/>
            <person name="Arai W."/>
            <person name="Tsubouchi T."/>
            <person name="Morono Y."/>
            <person name="Uchiyama I."/>
            <person name="Ito T."/>
            <person name="Fujiyama A."/>
            <person name="Inagaki F."/>
            <person name="Takami H."/>
        </authorList>
    </citation>
    <scope>NUCLEOTIDE SEQUENCE</scope>
    <source>
        <strain evidence="3">Expedition CK06-06</strain>
    </source>
</reference>
<dbReference type="Gene3D" id="3.40.50.1820">
    <property type="entry name" value="alpha/beta hydrolase"/>
    <property type="match status" value="1"/>
</dbReference>
<dbReference type="InterPro" id="IPR029058">
    <property type="entry name" value="AB_hydrolase_fold"/>
</dbReference>
<evidence type="ECO:0000256" key="1">
    <source>
        <dbReference type="ARBA" id="ARBA00022801"/>
    </source>
</evidence>
<dbReference type="AlphaFoldDB" id="X1IF56"/>
<dbReference type="InterPro" id="IPR050300">
    <property type="entry name" value="GDXG_lipolytic_enzyme"/>
</dbReference>
<dbReference type="PANTHER" id="PTHR48081">
    <property type="entry name" value="AB HYDROLASE SUPERFAMILY PROTEIN C4A8.06C"/>
    <property type="match status" value="1"/>
</dbReference>
<comment type="caution">
    <text evidence="3">The sequence shown here is derived from an EMBL/GenBank/DDBJ whole genome shotgun (WGS) entry which is preliminary data.</text>
</comment>
<sequence>MQENTYNEIRVRCDIPYREGTSSSWTLDLYQPCPAPASAGLPALVLVHGGGWEAGDKANLVEWAYGFCRRGYVCVSANYRLSDEAPFPAAIADVKCAVRWLRAHADELGVDGSRVGSMGISAGGYLVCFLGVTDHDPDLDEGPYQDQSSRVQAVVDICGPTDLINWGGKSPEDRAWYWIQ</sequence>
<dbReference type="GO" id="GO:0016787">
    <property type="term" value="F:hydrolase activity"/>
    <property type="evidence" value="ECO:0007669"/>
    <property type="project" value="UniProtKB-KW"/>
</dbReference>
<dbReference type="SUPFAM" id="SSF53474">
    <property type="entry name" value="alpha/beta-Hydrolases"/>
    <property type="match status" value="1"/>
</dbReference>
<evidence type="ECO:0000313" key="3">
    <source>
        <dbReference type="EMBL" id="GAH80347.1"/>
    </source>
</evidence>
<feature type="domain" description="BD-FAE-like" evidence="2">
    <location>
        <begin position="27"/>
        <end position="170"/>
    </location>
</feature>
<dbReference type="PANTHER" id="PTHR48081:SF13">
    <property type="entry name" value="ALPHA_BETA HYDROLASE"/>
    <property type="match status" value="1"/>
</dbReference>
<dbReference type="EMBL" id="BARU01036734">
    <property type="protein sequence ID" value="GAH80347.1"/>
    <property type="molecule type" value="Genomic_DNA"/>
</dbReference>
<organism evidence="3">
    <name type="scientific">marine sediment metagenome</name>
    <dbReference type="NCBI Taxonomy" id="412755"/>
    <lineage>
        <taxon>unclassified sequences</taxon>
        <taxon>metagenomes</taxon>
        <taxon>ecological metagenomes</taxon>
    </lineage>
</organism>
<accession>X1IF56</accession>
<proteinExistence type="predicted"/>
<keyword evidence="1" id="KW-0378">Hydrolase</keyword>
<name>X1IF56_9ZZZZ</name>
<dbReference type="Pfam" id="PF20434">
    <property type="entry name" value="BD-FAE"/>
    <property type="match status" value="1"/>
</dbReference>